<dbReference type="NCBIfam" id="NF007292">
    <property type="entry name" value="PRK09764.1"/>
    <property type="match status" value="1"/>
</dbReference>
<reference evidence="6" key="2">
    <citation type="journal article" date="2011" name="J. Bacteriol.">
        <title>Complete genome sequence of Cronobacter turicensis LMG 23827, a food-borne pathogen causing deaths in neonates.</title>
        <authorList>
            <person name="Stephan R."/>
            <person name="Lehner A."/>
            <person name="Tischler P."/>
            <person name="Rattei T."/>
        </authorList>
    </citation>
    <scope>NUCLEOTIDE SEQUENCE [LARGE SCALE GENOMIC DNA]</scope>
    <source>
        <strain evidence="6">DSM 18703 / CCUG 55852 / LMG 23827 / z3032</strain>
    </source>
</reference>
<name>C9XZA9_CROTZ</name>
<evidence type="ECO:0000313" key="6">
    <source>
        <dbReference type="Proteomes" id="UP000002069"/>
    </source>
</evidence>
<dbReference type="GO" id="GO:0003700">
    <property type="term" value="F:DNA-binding transcription factor activity"/>
    <property type="evidence" value="ECO:0007669"/>
    <property type="project" value="InterPro"/>
</dbReference>
<dbReference type="CDD" id="cd07377">
    <property type="entry name" value="WHTH_GntR"/>
    <property type="match status" value="1"/>
</dbReference>
<keyword evidence="6" id="KW-1185">Reference proteome</keyword>
<evidence type="ECO:0000256" key="2">
    <source>
        <dbReference type="ARBA" id="ARBA00023125"/>
    </source>
</evidence>
<dbReference type="InterPro" id="IPR011663">
    <property type="entry name" value="UTRA"/>
</dbReference>
<dbReference type="GO" id="GO:0045892">
    <property type="term" value="P:negative regulation of DNA-templated transcription"/>
    <property type="evidence" value="ECO:0007669"/>
    <property type="project" value="TreeGrafter"/>
</dbReference>
<accession>C9XZA9</accession>
<reference evidence="5 6" key="1">
    <citation type="journal article" date="2010" name="J. Bacteriol.">
        <title>Complete Genome Sequence of Cronobacter turicensis LMG 23827, a foodborne pathogen causing deaths in neonates.</title>
        <authorList>
            <person name="Stephan R."/>
            <person name="Lehner A."/>
            <person name="Tischler P."/>
            <person name="Rattei T."/>
        </authorList>
    </citation>
    <scope>NUCLEOTIDE SEQUENCE [LARGE SCALE GENOMIC DNA]</scope>
    <source>
        <strain evidence="6">DSM 18703 / CCUG 55852 / LMG 23827 / z3032</strain>
    </source>
</reference>
<dbReference type="AlphaFoldDB" id="C9XZA9"/>
<keyword evidence="1" id="KW-0805">Transcription regulation</keyword>
<proteinExistence type="predicted"/>
<dbReference type="SUPFAM" id="SSF46785">
    <property type="entry name" value="Winged helix' DNA-binding domain"/>
    <property type="match status" value="1"/>
</dbReference>
<gene>
    <name evidence="5" type="primary">mngR</name>
    <name evidence="5" type="ordered locus">Ctu_13360</name>
</gene>
<dbReference type="PANTHER" id="PTHR44846">
    <property type="entry name" value="MANNOSYL-D-GLYCERATE TRANSPORT/METABOLISM SYSTEM REPRESSOR MNGR-RELATED"/>
    <property type="match status" value="1"/>
</dbReference>
<organism evidence="5 6">
    <name type="scientific">Cronobacter turicensis (strain DSM 18703 / CCUG 55852 / LMG 23827 / z3032)</name>
    <dbReference type="NCBI Taxonomy" id="693216"/>
    <lineage>
        <taxon>Bacteria</taxon>
        <taxon>Pseudomonadati</taxon>
        <taxon>Pseudomonadota</taxon>
        <taxon>Gammaproteobacteria</taxon>
        <taxon>Enterobacterales</taxon>
        <taxon>Enterobacteriaceae</taxon>
        <taxon>Cronobacter</taxon>
    </lineage>
</organism>
<dbReference type="SMART" id="SM00866">
    <property type="entry name" value="UTRA"/>
    <property type="match status" value="1"/>
</dbReference>
<sequence>MNPGDVVAAKPKYRQIADTLRQQISEGVLKPGDALPTESALQAQFGVSRVTVRQALKQLTGEQIVESVQGSGTYVREERVRYDIYQLTGFQEKLADRQVETRSEVLLFEVIRPDEALAARLQLSTADKVWHVKRVRFIKQKPVILEETWMPVRLFADLTWEVMEQSKYHYIEQVKKRVIDRSEQEILPVMPDAEVVQALGLDPAQPTLEKRSLGYLRDGQVFEYSRNVFKSDDYQFTLVARRRQ</sequence>
<dbReference type="Gene3D" id="1.10.10.10">
    <property type="entry name" value="Winged helix-like DNA-binding domain superfamily/Winged helix DNA-binding domain"/>
    <property type="match status" value="1"/>
</dbReference>
<dbReference type="SMART" id="SM00345">
    <property type="entry name" value="HTH_GNTR"/>
    <property type="match status" value="1"/>
</dbReference>
<evidence type="ECO:0000313" key="5">
    <source>
        <dbReference type="EMBL" id="CBA29279.1"/>
    </source>
</evidence>
<dbReference type="GO" id="GO:0003677">
    <property type="term" value="F:DNA binding"/>
    <property type="evidence" value="ECO:0007669"/>
    <property type="project" value="UniProtKB-KW"/>
</dbReference>
<keyword evidence="3" id="KW-0804">Transcription</keyword>
<dbReference type="InterPro" id="IPR036388">
    <property type="entry name" value="WH-like_DNA-bd_sf"/>
</dbReference>
<dbReference type="InterPro" id="IPR028978">
    <property type="entry name" value="Chorismate_lyase_/UTRA_dom_sf"/>
</dbReference>
<dbReference type="PANTHER" id="PTHR44846:SF1">
    <property type="entry name" value="MANNOSYL-D-GLYCERATE TRANSPORT_METABOLISM SYSTEM REPRESSOR MNGR-RELATED"/>
    <property type="match status" value="1"/>
</dbReference>
<evidence type="ECO:0000256" key="1">
    <source>
        <dbReference type="ARBA" id="ARBA00023015"/>
    </source>
</evidence>
<dbReference type="Proteomes" id="UP000002069">
    <property type="component" value="Chromosome"/>
</dbReference>
<evidence type="ECO:0000256" key="3">
    <source>
        <dbReference type="ARBA" id="ARBA00023163"/>
    </source>
</evidence>
<keyword evidence="2" id="KW-0238">DNA-binding</keyword>
<dbReference type="EMBL" id="FN543093">
    <property type="protein sequence ID" value="CBA29279.1"/>
    <property type="molecule type" value="Genomic_DNA"/>
</dbReference>
<dbReference type="InterPro" id="IPR050679">
    <property type="entry name" value="Bact_HTH_transcr_reg"/>
</dbReference>
<dbReference type="PROSITE" id="PS50949">
    <property type="entry name" value="HTH_GNTR"/>
    <property type="match status" value="1"/>
</dbReference>
<dbReference type="Pfam" id="PF07702">
    <property type="entry name" value="UTRA"/>
    <property type="match status" value="1"/>
</dbReference>
<feature type="domain" description="HTH gntR-type" evidence="4">
    <location>
        <begin position="10"/>
        <end position="78"/>
    </location>
</feature>
<protein>
    <submittedName>
        <fullName evidence="5">Mannosyl-D-glycerate transport/metabolism system repressor mngR</fullName>
    </submittedName>
</protein>
<dbReference type="HOGENOM" id="CLU_063236_5_0_6"/>
<dbReference type="FunFam" id="1.10.10.10:FF:000079">
    <property type="entry name" value="GntR family transcriptional regulator"/>
    <property type="match status" value="1"/>
</dbReference>
<dbReference type="KEGG" id="ctu:CTU_13360"/>
<dbReference type="Gene3D" id="3.40.1410.10">
    <property type="entry name" value="Chorismate lyase-like"/>
    <property type="match status" value="1"/>
</dbReference>
<dbReference type="Pfam" id="PF00392">
    <property type="entry name" value="GntR"/>
    <property type="match status" value="1"/>
</dbReference>
<dbReference type="PRINTS" id="PR00035">
    <property type="entry name" value="HTHGNTR"/>
</dbReference>
<dbReference type="PATRIC" id="fig|693216.3.peg.1272"/>
<dbReference type="InterPro" id="IPR036390">
    <property type="entry name" value="WH_DNA-bd_sf"/>
</dbReference>
<dbReference type="SUPFAM" id="SSF64288">
    <property type="entry name" value="Chorismate lyase-like"/>
    <property type="match status" value="1"/>
</dbReference>
<dbReference type="InterPro" id="IPR000524">
    <property type="entry name" value="Tscrpt_reg_HTH_GntR"/>
</dbReference>
<evidence type="ECO:0000259" key="4">
    <source>
        <dbReference type="PROSITE" id="PS50949"/>
    </source>
</evidence>